<gene>
    <name evidence="9" type="ORF">HA338_16995</name>
</gene>
<proteinExistence type="predicted"/>
<evidence type="ECO:0000256" key="4">
    <source>
        <dbReference type="ARBA" id="ARBA00022927"/>
    </source>
</evidence>
<dbReference type="GO" id="GO:0015031">
    <property type="term" value="P:protein transport"/>
    <property type="evidence" value="ECO:0007669"/>
    <property type="project" value="UniProtKB-KW"/>
</dbReference>
<keyword evidence="6" id="KW-0811">Translocation</keyword>
<dbReference type="PANTHER" id="PTHR42982">
    <property type="entry name" value="SEC-INDEPENDENT PROTEIN TRANSLOCASE PROTEIN TATA"/>
    <property type="match status" value="1"/>
</dbReference>
<reference evidence="9" key="1">
    <citation type="journal article" date="2020" name="bioRxiv">
        <title>A rank-normalized archaeal taxonomy based on genome phylogeny resolves widespread incomplete and uneven classifications.</title>
        <authorList>
            <person name="Rinke C."/>
            <person name="Chuvochina M."/>
            <person name="Mussig A.J."/>
            <person name="Chaumeil P.-A."/>
            <person name="Waite D.W."/>
            <person name="Whitman W.B."/>
            <person name="Parks D.H."/>
            <person name="Hugenholtz P."/>
        </authorList>
    </citation>
    <scope>NUCLEOTIDE SEQUENCE</scope>
    <source>
        <strain evidence="9">UBA8876</strain>
    </source>
</reference>
<dbReference type="Pfam" id="PF02416">
    <property type="entry name" value="TatA_B_E"/>
    <property type="match status" value="1"/>
</dbReference>
<evidence type="ECO:0000256" key="6">
    <source>
        <dbReference type="ARBA" id="ARBA00023010"/>
    </source>
</evidence>
<feature type="region of interest" description="Disordered" evidence="8">
    <location>
        <begin position="54"/>
        <end position="115"/>
    </location>
</feature>
<feature type="compositionally biased region" description="Basic and acidic residues" evidence="8">
    <location>
        <begin position="54"/>
        <end position="78"/>
    </location>
</feature>
<evidence type="ECO:0000313" key="10">
    <source>
        <dbReference type="Proteomes" id="UP000600774"/>
    </source>
</evidence>
<dbReference type="RefSeq" id="WP_011023408.1">
    <property type="nucleotide sequence ID" value="NZ_DUJU01000187.1"/>
</dbReference>
<evidence type="ECO:0000256" key="8">
    <source>
        <dbReference type="SAM" id="MobiDB-lite"/>
    </source>
</evidence>
<organism evidence="9 10">
    <name type="scientific">Methanosarcina acetivorans</name>
    <dbReference type="NCBI Taxonomy" id="2214"/>
    <lineage>
        <taxon>Archaea</taxon>
        <taxon>Methanobacteriati</taxon>
        <taxon>Methanobacteriota</taxon>
        <taxon>Stenosarchaea group</taxon>
        <taxon>Methanomicrobia</taxon>
        <taxon>Methanosarcinales</taxon>
        <taxon>Methanosarcinaceae</taxon>
        <taxon>Methanosarcina</taxon>
    </lineage>
</organism>
<dbReference type="PANTHER" id="PTHR42982:SF1">
    <property type="entry name" value="SEC-INDEPENDENT PROTEIN TRANSLOCASE PROTEIN TATA"/>
    <property type="match status" value="1"/>
</dbReference>
<keyword evidence="7" id="KW-0472">Membrane</keyword>
<evidence type="ECO:0000256" key="3">
    <source>
        <dbReference type="ARBA" id="ARBA00022692"/>
    </source>
</evidence>
<name>A0A832SF14_9EURY</name>
<evidence type="ECO:0000256" key="7">
    <source>
        <dbReference type="ARBA" id="ARBA00023136"/>
    </source>
</evidence>
<keyword evidence="4" id="KW-0653">Protein transport</keyword>
<keyword evidence="5" id="KW-1133">Transmembrane helix</keyword>
<evidence type="ECO:0000256" key="1">
    <source>
        <dbReference type="ARBA" id="ARBA00004167"/>
    </source>
</evidence>
<dbReference type="GO" id="GO:0016020">
    <property type="term" value="C:membrane"/>
    <property type="evidence" value="ECO:0007669"/>
    <property type="project" value="UniProtKB-ARBA"/>
</dbReference>
<evidence type="ECO:0000256" key="5">
    <source>
        <dbReference type="ARBA" id="ARBA00022989"/>
    </source>
</evidence>
<evidence type="ECO:0000313" key="9">
    <source>
        <dbReference type="EMBL" id="HIH95624.1"/>
    </source>
</evidence>
<protein>
    <submittedName>
        <fullName evidence="9">Twin-arginine translocase TatA/TatE family subunit</fullName>
    </submittedName>
</protein>
<dbReference type="InterPro" id="IPR003369">
    <property type="entry name" value="TatA/B/E"/>
</dbReference>
<sequence length="115" mass="12141">MIGSLELLAILGAALFLFGPTKLPELARSLGGAVGEFKKAQRAAELELTTFDSYTRRTEGATAGAKEEATKKETEDLNTKTGADQSLKDSLEARSSIPETENPEASGANGKIPEN</sequence>
<dbReference type="GeneID" id="1475380"/>
<evidence type="ECO:0000256" key="2">
    <source>
        <dbReference type="ARBA" id="ARBA00022448"/>
    </source>
</evidence>
<comment type="subcellular location">
    <subcellularLocation>
        <location evidence="1">Membrane</location>
        <topology evidence="1">Single-pass membrane protein</topology>
    </subcellularLocation>
</comment>
<dbReference type="Gene3D" id="1.20.5.3310">
    <property type="match status" value="1"/>
</dbReference>
<comment type="caution">
    <text evidence="9">The sequence shown here is derived from an EMBL/GenBank/DDBJ whole genome shotgun (WGS) entry which is preliminary data.</text>
</comment>
<keyword evidence="3" id="KW-0812">Transmembrane</keyword>
<dbReference type="EMBL" id="DUJU01000187">
    <property type="protein sequence ID" value="HIH95624.1"/>
    <property type="molecule type" value="Genomic_DNA"/>
</dbReference>
<dbReference type="AlphaFoldDB" id="A0A832SF14"/>
<dbReference type="Proteomes" id="UP000600774">
    <property type="component" value="Unassembled WGS sequence"/>
</dbReference>
<keyword evidence="2" id="KW-0813">Transport</keyword>
<accession>A0A832SF14</accession>